<evidence type="ECO:0000256" key="4">
    <source>
        <dbReference type="ARBA" id="ARBA00022729"/>
    </source>
</evidence>
<feature type="chain" id="PRO_5007418375" evidence="9">
    <location>
        <begin position="24"/>
        <end position="209"/>
    </location>
</feature>
<dbReference type="Pfam" id="PF01105">
    <property type="entry name" value="EMP24_GP25L"/>
    <property type="match status" value="1"/>
</dbReference>
<gene>
    <name evidence="11" type="ORF">ABB37_00368</name>
</gene>
<keyword evidence="4 9" id="KW-0732">Signal</keyword>
<feature type="transmembrane region" description="Helical" evidence="8">
    <location>
        <begin position="175"/>
        <end position="195"/>
    </location>
</feature>
<dbReference type="EMBL" id="LGTL01000001">
    <property type="protein sequence ID" value="KPA86107.1"/>
    <property type="molecule type" value="Genomic_DNA"/>
</dbReference>
<dbReference type="PANTHER" id="PTHR22811">
    <property type="entry name" value="TRANSMEMBRANE EMP24 DOMAIN-CONTAINING PROTEIN"/>
    <property type="match status" value="1"/>
</dbReference>
<dbReference type="Proteomes" id="UP000037923">
    <property type="component" value="Unassembled WGS sequence"/>
</dbReference>
<dbReference type="GeneID" id="26900666"/>
<keyword evidence="3 7" id="KW-0812">Transmembrane</keyword>
<name>A0A0M9GAC8_LEPPY</name>
<dbReference type="EMBL" id="LGTL01000001">
    <property type="protein sequence ID" value="KPA86108.1"/>
    <property type="molecule type" value="Genomic_DNA"/>
</dbReference>
<evidence type="ECO:0000256" key="5">
    <source>
        <dbReference type="ARBA" id="ARBA00022989"/>
    </source>
</evidence>
<dbReference type="GO" id="GO:0016020">
    <property type="term" value="C:membrane"/>
    <property type="evidence" value="ECO:0007669"/>
    <property type="project" value="UniProtKB-SubCell"/>
</dbReference>
<comment type="subcellular location">
    <subcellularLocation>
        <location evidence="1 7">Membrane</location>
        <topology evidence="1 7">Single-pass type I membrane protein</topology>
    </subcellularLocation>
</comment>
<evidence type="ECO:0000256" key="8">
    <source>
        <dbReference type="SAM" id="Phobius"/>
    </source>
</evidence>
<evidence type="ECO:0000313" key="11">
    <source>
        <dbReference type="EMBL" id="KPA86107.1"/>
    </source>
</evidence>
<dbReference type="OMA" id="DVFEACF"/>
<dbReference type="RefSeq" id="XP_015664546.1">
    <property type="nucleotide sequence ID" value="XM_015796538.1"/>
</dbReference>
<evidence type="ECO:0000256" key="2">
    <source>
        <dbReference type="ARBA" id="ARBA00007104"/>
    </source>
</evidence>
<organism evidence="11 12">
    <name type="scientific">Leptomonas pyrrhocoris</name>
    <name type="common">Firebug parasite</name>
    <dbReference type="NCBI Taxonomy" id="157538"/>
    <lineage>
        <taxon>Eukaryota</taxon>
        <taxon>Discoba</taxon>
        <taxon>Euglenozoa</taxon>
        <taxon>Kinetoplastea</taxon>
        <taxon>Metakinetoplastina</taxon>
        <taxon>Trypanosomatida</taxon>
        <taxon>Trypanosomatidae</taxon>
        <taxon>Leishmaniinae</taxon>
        <taxon>Leptomonas</taxon>
    </lineage>
</organism>
<evidence type="ECO:0000313" key="12">
    <source>
        <dbReference type="Proteomes" id="UP000037923"/>
    </source>
</evidence>
<comment type="similarity">
    <text evidence="2 7">Belongs to the EMP24/GP25L family.</text>
</comment>
<dbReference type="RefSeq" id="XP_015664545.1">
    <property type="nucleotide sequence ID" value="XM_015796537.1"/>
</dbReference>
<keyword evidence="5 8" id="KW-1133">Transmembrane helix</keyword>
<feature type="signal peptide" evidence="9">
    <location>
        <begin position="1"/>
        <end position="23"/>
    </location>
</feature>
<dbReference type="AlphaFoldDB" id="A0A0M9GAC8"/>
<evidence type="ECO:0000256" key="6">
    <source>
        <dbReference type="ARBA" id="ARBA00023136"/>
    </source>
</evidence>
<proteinExistence type="inferred from homology"/>
<feature type="domain" description="GOLD" evidence="10">
    <location>
        <begin position="33"/>
        <end position="118"/>
    </location>
</feature>
<dbReference type="SMART" id="SM01190">
    <property type="entry name" value="EMP24_GP25L"/>
    <property type="match status" value="1"/>
</dbReference>
<keyword evidence="6 8" id="KW-0472">Membrane</keyword>
<dbReference type="EMBL" id="LGTL01000001">
    <property type="protein sequence ID" value="KPA86106.1"/>
    <property type="molecule type" value="Genomic_DNA"/>
</dbReference>
<evidence type="ECO:0000256" key="1">
    <source>
        <dbReference type="ARBA" id="ARBA00004479"/>
    </source>
</evidence>
<evidence type="ECO:0000256" key="9">
    <source>
        <dbReference type="SAM" id="SignalP"/>
    </source>
</evidence>
<evidence type="ECO:0000259" key="10">
    <source>
        <dbReference type="PROSITE" id="PS50866"/>
    </source>
</evidence>
<evidence type="ECO:0000256" key="7">
    <source>
        <dbReference type="RuleBase" id="RU003827"/>
    </source>
</evidence>
<dbReference type="VEuPathDB" id="TriTrypDB:LpyrH10_01_3680"/>
<dbReference type="InterPro" id="IPR009038">
    <property type="entry name" value="GOLD_dom"/>
</dbReference>
<sequence>MKLHCTLLLAFAAVLLCATAAHSFMFQLPSGTERCFTQEIPSNTEAKITYSSEEAYGDFLDVTITNADGAKVYAQEGKDDGVFAEHIANGGEYVICLTSRQSTKSAKSVRNILLSVKIGADAKDYDKLATKDKLRPMEVQMRVMEDTVAEVHNEFIYLKNREAEMRSTNEHMTAMVMWMSIGLILLFAAFSYLQMRHLKRYFKKKRMID</sequence>
<dbReference type="OrthoDB" id="759142at2759"/>
<dbReference type="RefSeq" id="XP_015664547.1">
    <property type="nucleotide sequence ID" value="XM_015796539.1"/>
</dbReference>
<comment type="caution">
    <text evidence="11">The sequence shown here is derived from an EMBL/GenBank/DDBJ whole genome shotgun (WGS) entry which is preliminary data.</text>
</comment>
<dbReference type="PROSITE" id="PS50866">
    <property type="entry name" value="GOLD"/>
    <property type="match status" value="1"/>
</dbReference>
<reference evidence="11 12" key="1">
    <citation type="submission" date="2015-07" db="EMBL/GenBank/DDBJ databases">
        <title>High-quality genome of monoxenous trypanosomatid Leptomonas pyrrhocoris.</title>
        <authorList>
            <person name="Flegontov P."/>
            <person name="Butenko A."/>
            <person name="Firsov S."/>
            <person name="Vlcek C."/>
            <person name="Logacheva M.D."/>
            <person name="Field M."/>
            <person name="Filatov D."/>
            <person name="Flegontova O."/>
            <person name="Gerasimov E."/>
            <person name="Jackson A.P."/>
            <person name="Kelly S."/>
            <person name="Opperdoes F."/>
            <person name="O'Reilly A."/>
            <person name="Votypka J."/>
            <person name="Yurchenko V."/>
            <person name="Lukes J."/>
        </authorList>
    </citation>
    <scope>NUCLEOTIDE SEQUENCE [LARGE SCALE GENOMIC DNA]</scope>
    <source>
        <strain evidence="11">H10</strain>
    </source>
</reference>
<evidence type="ECO:0000256" key="3">
    <source>
        <dbReference type="ARBA" id="ARBA00022692"/>
    </source>
</evidence>
<keyword evidence="12" id="KW-1185">Reference proteome</keyword>
<protein>
    <submittedName>
        <fullName evidence="11">Putative mitochondrial COP-coated vesicle membrane protein gp25L</fullName>
    </submittedName>
</protein>
<accession>A0A0M9GAC8</accession>
<dbReference type="InterPro" id="IPR015720">
    <property type="entry name" value="Emp24-like"/>
</dbReference>